<dbReference type="GeneID" id="100904598"/>
<protein>
    <submittedName>
        <fullName evidence="3">Uncharacterized protein LOC100904598</fullName>
    </submittedName>
</protein>
<evidence type="ECO:0000313" key="2">
    <source>
        <dbReference type="Proteomes" id="UP000694867"/>
    </source>
</evidence>
<name>A0AAJ6QLM4_9ACAR</name>
<evidence type="ECO:0000256" key="1">
    <source>
        <dbReference type="SAM" id="MobiDB-lite"/>
    </source>
</evidence>
<accession>A0AAJ6QLM4</accession>
<dbReference type="Proteomes" id="UP000694867">
    <property type="component" value="Unplaced"/>
</dbReference>
<feature type="compositionally biased region" description="Polar residues" evidence="1">
    <location>
        <begin position="1"/>
        <end position="21"/>
    </location>
</feature>
<organism evidence="2 3">
    <name type="scientific">Galendromus occidentalis</name>
    <name type="common">western predatory mite</name>
    <dbReference type="NCBI Taxonomy" id="34638"/>
    <lineage>
        <taxon>Eukaryota</taxon>
        <taxon>Metazoa</taxon>
        <taxon>Ecdysozoa</taxon>
        <taxon>Arthropoda</taxon>
        <taxon>Chelicerata</taxon>
        <taxon>Arachnida</taxon>
        <taxon>Acari</taxon>
        <taxon>Parasitiformes</taxon>
        <taxon>Mesostigmata</taxon>
        <taxon>Gamasina</taxon>
        <taxon>Phytoseioidea</taxon>
        <taxon>Phytoseiidae</taxon>
        <taxon>Typhlodrominae</taxon>
        <taxon>Galendromus</taxon>
    </lineage>
</organism>
<feature type="region of interest" description="Disordered" evidence="1">
    <location>
        <begin position="1"/>
        <end position="23"/>
    </location>
</feature>
<dbReference type="RefSeq" id="XP_003738980.1">
    <property type="nucleotide sequence ID" value="XM_003738932.1"/>
</dbReference>
<proteinExistence type="predicted"/>
<evidence type="ECO:0000313" key="3">
    <source>
        <dbReference type="RefSeq" id="XP_003738980.1"/>
    </source>
</evidence>
<reference evidence="3" key="1">
    <citation type="submission" date="2025-08" db="UniProtKB">
        <authorList>
            <consortium name="RefSeq"/>
        </authorList>
    </citation>
    <scope>IDENTIFICATION</scope>
</reference>
<dbReference type="KEGG" id="goe:100904598"/>
<gene>
    <name evidence="3" type="primary">LOC100904598</name>
</gene>
<keyword evidence="2" id="KW-1185">Reference proteome</keyword>
<sequence length="111" mass="11821">MPNESNQYPQYIPKMTSSSAGANVRAARDDRIYNATSQAAAMAASAAASAAAAGLPSQQIHQMPSAVHQYQYNPLHAPVSGVPSQAARRMLAPQSIAPNSHDGYPLYRRQV</sequence>
<dbReference type="AlphaFoldDB" id="A0AAJ6QLM4"/>